<keyword evidence="1" id="KW-0812">Transmembrane</keyword>
<feature type="transmembrane region" description="Helical" evidence="1">
    <location>
        <begin position="12"/>
        <end position="32"/>
    </location>
</feature>
<dbReference type="EMBL" id="AP019376">
    <property type="protein sequence ID" value="BBH85501.1"/>
    <property type="molecule type" value="Genomic_DNA"/>
</dbReference>
<evidence type="ECO:0000313" key="2">
    <source>
        <dbReference type="EMBL" id="BBH85501.1"/>
    </source>
</evidence>
<gene>
    <name evidence="2" type="ORF">KTC_02520</name>
</gene>
<proteinExistence type="predicted"/>
<name>A0A455SDW9_9CHLR</name>
<dbReference type="AlphaFoldDB" id="A0A455SDW9"/>
<sequence>MVRSWGLHWQAATYALWEAIMCTHVCIGLLLFRQRLNRQGSVLKGMAAQSYTVSIIHPMVIVAGAFLLHWVPLYPLVKFVVAALLMVPVCFLLAGALRAIPGAKKIL</sequence>
<organism evidence="2">
    <name type="scientific">Thermosporothrix sp. COM3</name>
    <dbReference type="NCBI Taxonomy" id="2490863"/>
    <lineage>
        <taxon>Bacteria</taxon>
        <taxon>Bacillati</taxon>
        <taxon>Chloroflexota</taxon>
        <taxon>Ktedonobacteria</taxon>
        <taxon>Ktedonobacterales</taxon>
        <taxon>Thermosporotrichaceae</taxon>
        <taxon>Thermosporothrix</taxon>
    </lineage>
</organism>
<feature type="transmembrane region" description="Helical" evidence="1">
    <location>
        <begin position="53"/>
        <end position="73"/>
    </location>
</feature>
<accession>A0A455SDW9</accession>
<protein>
    <recommendedName>
        <fullName evidence="3">Acyltransferase 3 domain-containing protein</fullName>
    </recommendedName>
</protein>
<reference evidence="2" key="1">
    <citation type="submission" date="2018-12" db="EMBL/GenBank/DDBJ databases">
        <title>Novel natural products biosynthetic potential of the class Ktedonobacteria.</title>
        <authorList>
            <person name="Zheng Y."/>
            <person name="Saitou A."/>
            <person name="Wang C.M."/>
            <person name="Toyoda A."/>
            <person name="Minakuchi Y."/>
            <person name="Sekiguchi Y."/>
            <person name="Ueda K."/>
            <person name="Takano H."/>
            <person name="Sakai Y."/>
            <person name="Yokota A."/>
            <person name="Yabe S."/>
        </authorList>
    </citation>
    <scope>NUCLEOTIDE SEQUENCE</scope>
    <source>
        <strain evidence="2">COM3</strain>
    </source>
</reference>
<keyword evidence="1" id="KW-0472">Membrane</keyword>
<evidence type="ECO:0000256" key="1">
    <source>
        <dbReference type="SAM" id="Phobius"/>
    </source>
</evidence>
<feature type="transmembrane region" description="Helical" evidence="1">
    <location>
        <begin position="79"/>
        <end position="100"/>
    </location>
</feature>
<keyword evidence="1" id="KW-1133">Transmembrane helix</keyword>
<evidence type="ECO:0008006" key="3">
    <source>
        <dbReference type="Google" id="ProtNLM"/>
    </source>
</evidence>